<feature type="transmembrane region" description="Helical" evidence="2">
    <location>
        <begin position="83"/>
        <end position="108"/>
    </location>
</feature>
<evidence type="ECO:0000256" key="2">
    <source>
        <dbReference type="SAM" id="Phobius"/>
    </source>
</evidence>
<accession>W5WAB3</accession>
<dbReference type="AlphaFoldDB" id="W5WAB3"/>
<dbReference type="Proteomes" id="UP000019225">
    <property type="component" value="Chromosome"/>
</dbReference>
<keyword evidence="2" id="KW-0472">Membrane</keyword>
<reference evidence="3 4" key="1">
    <citation type="journal article" date="2014" name="BMC Genomics">
        <title>Complete genome sequence of producer of the glycopeptide antibiotic Aculeximycin Kutzneria albida DSM 43870T, a representative of minor genus of Pseudonocardiaceae.</title>
        <authorList>
            <person name="Rebets Y."/>
            <person name="Tokovenko B."/>
            <person name="Lushchyk I."/>
            <person name="Ruckert C."/>
            <person name="Zaburannyi N."/>
            <person name="Bechthold A."/>
            <person name="Kalinowski J."/>
            <person name="Luzhetskyy A."/>
        </authorList>
    </citation>
    <scope>NUCLEOTIDE SEQUENCE [LARGE SCALE GENOMIC DNA]</scope>
    <source>
        <strain evidence="3">DSM 43870</strain>
    </source>
</reference>
<name>W5WAB3_9PSEU</name>
<dbReference type="STRING" id="1449976.KALB_4515"/>
<dbReference type="HOGENOM" id="CLU_924130_0_0_11"/>
<dbReference type="PATRIC" id="fig|1449976.3.peg.4547"/>
<evidence type="ECO:0000256" key="1">
    <source>
        <dbReference type="SAM" id="MobiDB-lite"/>
    </source>
</evidence>
<organism evidence="3 4">
    <name type="scientific">Kutzneria albida DSM 43870</name>
    <dbReference type="NCBI Taxonomy" id="1449976"/>
    <lineage>
        <taxon>Bacteria</taxon>
        <taxon>Bacillati</taxon>
        <taxon>Actinomycetota</taxon>
        <taxon>Actinomycetes</taxon>
        <taxon>Pseudonocardiales</taxon>
        <taxon>Pseudonocardiaceae</taxon>
        <taxon>Kutzneria</taxon>
    </lineage>
</organism>
<dbReference type="RefSeq" id="WP_148309570.1">
    <property type="nucleotide sequence ID" value="NZ_CP007155.1"/>
</dbReference>
<gene>
    <name evidence="3" type="ORF">KALB_4515</name>
</gene>
<feature type="transmembrane region" description="Helical" evidence="2">
    <location>
        <begin position="47"/>
        <end position="71"/>
    </location>
</feature>
<keyword evidence="2" id="KW-0812">Transmembrane</keyword>
<feature type="region of interest" description="Disordered" evidence="1">
    <location>
        <begin position="269"/>
        <end position="305"/>
    </location>
</feature>
<evidence type="ECO:0000313" key="3">
    <source>
        <dbReference type="EMBL" id="AHH97877.1"/>
    </source>
</evidence>
<evidence type="ECO:0000313" key="4">
    <source>
        <dbReference type="Proteomes" id="UP000019225"/>
    </source>
</evidence>
<feature type="transmembrane region" description="Helical" evidence="2">
    <location>
        <begin position="174"/>
        <end position="194"/>
    </location>
</feature>
<dbReference type="OrthoDB" id="3291473at2"/>
<dbReference type="EMBL" id="CP007155">
    <property type="protein sequence ID" value="AHH97877.1"/>
    <property type="molecule type" value="Genomic_DNA"/>
</dbReference>
<keyword evidence="2" id="KW-1133">Transmembrane helix</keyword>
<proteinExistence type="predicted"/>
<sequence>MIEEQAQPMPGWRGGDGNAAYLDKNLRHRPMDLSLDDTVSWRVVFQLWSRAAVVSVAVWLVFALIAFLVGLGSVSSSRLSSSGLGASAVLYSIGTLLAIVAFFVVVLLTKLPEPVAEWRVLLADRAEFAPAVYSQIAGTLRERQLPLGGGARRIRTGFGPTHHSNRLVLTEGDFRVYVSVFSYGTSLYLGWLMWRSRRGATLIGQFLVGIVRGLAGHNDPEVAMLRAERARAMREAVHAACREGLIVAVDGLEVPDQYGFPYGMPPVEDGQFASAPVPGVYPQQAPQPVPPPDSGRHTTPGPQAP</sequence>
<keyword evidence="4" id="KW-1185">Reference proteome</keyword>
<protein>
    <submittedName>
        <fullName evidence="3">Uncharacterized protein</fullName>
    </submittedName>
</protein>
<dbReference type="KEGG" id="kal:KALB_4515"/>
<dbReference type="eggNOG" id="ENOG5033TXY">
    <property type="taxonomic scope" value="Bacteria"/>
</dbReference>